<feature type="chain" id="PRO_5041588928" evidence="2">
    <location>
        <begin position="25"/>
        <end position="71"/>
    </location>
</feature>
<evidence type="ECO:0000313" key="5">
    <source>
        <dbReference type="Proteomes" id="UP001176961"/>
    </source>
</evidence>
<dbReference type="Proteomes" id="UP001176961">
    <property type="component" value="Unassembled WGS sequence"/>
</dbReference>
<comment type="caution">
    <text evidence="4">The sequence shown here is derived from an EMBL/GenBank/DDBJ whole genome shotgun (WGS) entry which is preliminary data.</text>
</comment>
<evidence type="ECO:0000256" key="2">
    <source>
        <dbReference type="SAM" id="SignalP"/>
    </source>
</evidence>
<dbReference type="AlphaFoldDB" id="A0AA36GSK3"/>
<evidence type="ECO:0000256" key="1">
    <source>
        <dbReference type="SAM" id="MobiDB-lite"/>
    </source>
</evidence>
<accession>A0AA36GSK3</accession>
<evidence type="ECO:0000313" key="4">
    <source>
        <dbReference type="EMBL" id="CAJ0597542.1"/>
    </source>
</evidence>
<name>A0AA36GSK3_CYLNA</name>
<feature type="region of interest" description="Disordered" evidence="1">
    <location>
        <begin position="30"/>
        <end position="71"/>
    </location>
</feature>
<keyword evidence="5" id="KW-1185">Reference proteome</keyword>
<keyword evidence="2" id="KW-0732">Signal</keyword>
<evidence type="ECO:0000313" key="3">
    <source>
        <dbReference type="EMBL" id="CAJ0597524.1"/>
    </source>
</evidence>
<organism evidence="4 5">
    <name type="scientific">Cylicocyclus nassatus</name>
    <name type="common">Nematode worm</name>
    <dbReference type="NCBI Taxonomy" id="53992"/>
    <lineage>
        <taxon>Eukaryota</taxon>
        <taxon>Metazoa</taxon>
        <taxon>Ecdysozoa</taxon>
        <taxon>Nematoda</taxon>
        <taxon>Chromadorea</taxon>
        <taxon>Rhabditida</taxon>
        <taxon>Rhabditina</taxon>
        <taxon>Rhabditomorpha</taxon>
        <taxon>Strongyloidea</taxon>
        <taxon>Strongylidae</taxon>
        <taxon>Cylicocyclus</taxon>
    </lineage>
</organism>
<gene>
    <name evidence="3" type="ORF">CYNAS_LOCUS9507</name>
    <name evidence="4" type="ORF">CYNAS_LOCUS9525</name>
</gene>
<feature type="signal peptide" evidence="2">
    <location>
        <begin position="1"/>
        <end position="24"/>
    </location>
</feature>
<reference evidence="4" key="1">
    <citation type="submission" date="2023-07" db="EMBL/GenBank/DDBJ databases">
        <authorList>
            <consortium name="CYATHOMIX"/>
        </authorList>
    </citation>
    <scope>NUCLEOTIDE SEQUENCE</scope>
    <source>
        <strain evidence="4">N/A</strain>
    </source>
</reference>
<protein>
    <submittedName>
        <fullName evidence="4">Uncharacterized protein</fullName>
    </submittedName>
</protein>
<sequence>MASYKLILITLLALMFICSTSVQAMRRYGGRINHRPGPHRPGPHRPGPHRPGPGHHPGRGRGHGRGRFHRF</sequence>
<proteinExistence type="predicted"/>
<dbReference type="EMBL" id="CATQJL010000223">
    <property type="protein sequence ID" value="CAJ0597524.1"/>
    <property type="molecule type" value="Genomic_DNA"/>
</dbReference>
<dbReference type="EMBL" id="CATQJL010000223">
    <property type="protein sequence ID" value="CAJ0597542.1"/>
    <property type="molecule type" value="Genomic_DNA"/>
</dbReference>